<dbReference type="KEGG" id="smam:Mal15_36950"/>
<dbReference type="Proteomes" id="UP000321353">
    <property type="component" value="Chromosome"/>
</dbReference>
<dbReference type="InterPro" id="IPR042099">
    <property type="entry name" value="ANL_N_sf"/>
</dbReference>
<evidence type="ECO:0000259" key="2">
    <source>
        <dbReference type="Pfam" id="PF13193"/>
    </source>
</evidence>
<sequence length="520" mass="56890">MFRFTLHDLLSANLRDNADSIAIVSGDQEISYQTLARRVDVLAAWLHRHGAGRGMRVGIHMRKSPEEIIATLACARVGATFVNISETWTPAQLSYIVEDCQIRILLTDYQRAKRAHQADVLSGLEHIGLTSAGKTPVPGTTELPNDGDAIDASVDLPIDADLAALLYTSGSTGKPKGVMVTHRNLIDGARSVASYLNNTSNDRILGLLPLCFDYGLSQLTTSLLVGATNVLQPVAMATEIVKTIQEAKVTGLAAVPPIWIQLVRYLEDSGVRLPSLRYVTNSGGKIPDAILRAMPDVFPDVDLYLMYGLTEAFRSTYLEPSRFAEKRGSMGRAIPNVNVFVVDEERGLCDPGQKGELIHRGSLISQGYWGNPEATDKKIRVCDHLRHLLGDEKVLFSGDIVTMDEDGDLWFVGRNDELMKCSGFRVSPTEVEELVFASGLVGDVVAFAASDEELGQIICVAVSARDGDELVDVAAIRRHCQKNMPNYMVPKQIHRWSGKMPRTGSGKIDRSLVRTAYLDG</sequence>
<evidence type="ECO:0000259" key="1">
    <source>
        <dbReference type="Pfam" id="PF00501"/>
    </source>
</evidence>
<feature type="domain" description="AMP-binding enzyme C-terminal" evidence="2">
    <location>
        <begin position="430"/>
        <end position="507"/>
    </location>
</feature>
<name>A0A5B9MGK5_9BACT</name>
<dbReference type="AlphaFoldDB" id="A0A5B9MGK5"/>
<dbReference type="PANTHER" id="PTHR43767">
    <property type="entry name" value="LONG-CHAIN-FATTY-ACID--COA LIGASE"/>
    <property type="match status" value="1"/>
</dbReference>
<dbReference type="Pfam" id="PF00501">
    <property type="entry name" value="AMP-binding"/>
    <property type="match status" value="1"/>
</dbReference>
<dbReference type="SUPFAM" id="SSF56801">
    <property type="entry name" value="Acetyl-CoA synthetase-like"/>
    <property type="match status" value="1"/>
</dbReference>
<dbReference type="InterPro" id="IPR020845">
    <property type="entry name" value="AMP-binding_CS"/>
</dbReference>
<keyword evidence="3" id="KW-0436">Ligase</keyword>
<dbReference type="InterPro" id="IPR000873">
    <property type="entry name" value="AMP-dep_synth/lig_dom"/>
</dbReference>
<dbReference type="PANTHER" id="PTHR43767:SF10">
    <property type="entry name" value="SURFACTIN SYNTHASE SUBUNIT 1"/>
    <property type="match status" value="1"/>
</dbReference>
<gene>
    <name evidence="3" type="primary">lcfB_3</name>
    <name evidence="3" type="ORF">Mal15_36950</name>
</gene>
<dbReference type="GO" id="GO:0004467">
    <property type="term" value="F:long-chain fatty acid-CoA ligase activity"/>
    <property type="evidence" value="ECO:0007669"/>
    <property type="project" value="UniProtKB-EC"/>
</dbReference>
<dbReference type="InterPro" id="IPR050237">
    <property type="entry name" value="ATP-dep_AMP-bd_enzyme"/>
</dbReference>
<dbReference type="InterPro" id="IPR045851">
    <property type="entry name" value="AMP-bd_C_sf"/>
</dbReference>
<dbReference type="EMBL" id="CP036264">
    <property type="protein sequence ID" value="QEF99629.1"/>
    <property type="molecule type" value="Genomic_DNA"/>
</dbReference>
<reference evidence="3 4" key="1">
    <citation type="submission" date="2019-02" db="EMBL/GenBank/DDBJ databases">
        <title>Planctomycetal bacteria perform biofilm scaping via a novel small molecule.</title>
        <authorList>
            <person name="Jeske O."/>
            <person name="Boedeker C."/>
            <person name="Wiegand S."/>
            <person name="Breitling P."/>
            <person name="Kallscheuer N."/>
            <person name="Jogler M."/>
            <person name="Rohde M."/>
            <person name="Petersen J."/>
            <person name="Medema M.H."/>
            <person name="Surup F."/>
            <person name="Jogler C."/>
        </authorList>
    </citation>
    <scope>NUCLEOTIDE SEQUENCE [LARGE SCALE GENOMIC DNA]</scope>
    <source>
        <strain evidence="3 4">Mal15</strain>
    </source>
</reference>
<keyword evidence="4" id="KW-1185">Reference proteome</keyword>
<protein>
    <submittedName>
        <fullName evidence="3">Long-chain-fatty-acid--CoA ligase</fullName>
        <ecNumber evidence="3">6.2.1.3</ecNumber>
    </submittedName>
</protein>
<dbReference type="Gene3D" id="3.30.300.30">
    <property type="match status" value="1"/>
</dbReference>
<dbReference type="RefSeq" id="WP_147868994.1">
    <property type="nucleotide sequence ID" value="NZ_CP036264.1"/>
</dbReference>
<dbReference type="InterPro" id="IPR025110">
    <property type="entry name" value="AMP-bd_C"/>
</dbReference>
<feature type="domain" description="AMP-dependent synthetase/ligase" evidence="1">
    <location>
        <begin position="13"/>
        <end position="369"/>
    </location>
</feature>
<dbReference type="Pfam" id="PF13193">
    <property type="entry name" value="AMP-binding_C"/>
    <property type="match status" value="1"/>
</dbReference>
<accession>A0A5B9MGK5</accession>
<evidence type="ECO:0000313" key="4">
    <source>
        <dbReference type="Proteomes" id="UP000321353"/>
    </source>
</evidence>
<evidence type="ECO:0000313" key="3">
    <source>
        <dbReference type="EMBL" id="QEF99629.1"/>
    </source>
</evidence>
<dbReference type="Gene3D" id="3.40.50.12780">
    <property type="entry name" value="N-terminal domain of ligase-like"/>
    <property type="match status" value="1"/>
</dbReference>
<dbReference type="EC" id="6.2.1.3" evidence="3"/>
<proteinExistence type="predicted"/>
<dbReference type="PROSITE" id="PS00455">
    <property type="entry name" value="AMP_BINDING"/>
    <property type="match status" value="1"/>
</dbReference>
<organism evidence="3 4">
    <name type="scientific">Stieleria maiorica</name>
    <dbReference type="NCBI Taxonomy" id="2795974"/>
    <lineage>
        <taxon>Bacteria</taxon>
        <taxon>Pseudomonadati</taxon>
        <taxon>Planctomycetota</taxon>
        <taxon>Planctomycetia</taxon>
        <taxon>Pirellulales</taxon>
        <taxon>Pirellulaceae</taxon>
        <taxon>Stieleria</taxon>
    </lineage>
</organism>